<dbReference type="SUPFAM" id="SSF54909">
    <property type="entry name" value="Dimeric alpha+beta barrel"/>
    <property type="match status" value="1"/>
</dbReference>
<gene>
    <name evidence="3" type="ORF">BJY01DRAFT_209303</name>
</gene>
<dbReference type="Pfam" id="PF07110">
    <property type="entry name" value="EthD"/>
    <property type="match status" value="1"/>
</dbReference>
<dbReference type="InterPro" id="IPR009799">
    <property type="entry name" value="EthD_dom"/>
</dbReference>
<evidence type="ECO:0000313" key="4">
    <source>
        <dbReference type="Proteomes" id="UP001610446"/>
    </source>
</evidence>
<feature type="domain" description="EthD" evidence="2">
    <location>
        <begin position="12"/>
        <end position="116"/>
    </location>
</feature>
<evidence type="ECO:0000259" key="2">
    <source>
        <dbReference type="Pfam" id="PF07110"/>
    </source>
</evidence>
<name>A0ABR4KFY6_9EURO</name>
<dbReference type="EMBL" id="JBFXLU010000031">
    <property type="protein sequence ID" value="KAL2851178.1"/>
    <property type="molecule type" value="Genomic_DNA"/>
</dbReference>
<reference evidence="3 4" key="1">
    <citation type="submission" date="2024-07" db="EMBL/GenBank/DDBJ databases">
        <title>Section-level genome sequencing and comparative genomics of Aspergillus sections Usti and Cavernicolus.</title>
        <authorList>
            <consortium name="Lawrence Berkeley National Laboratory"/>
            <person name="Nybo J.L."/>
            <person name="Vesth T.C."/>
            <person name="Theobald S."/>
            <person name="Frisvad J.C."/>
            <person name="Larsen T.O."/>
            <person name="Kjaerboelling I."/>
            <person name="Rothschild-Mancinelli K."/>
            <person name="Lyhne E.K."/>
            <person name="Kogle M.E."/>
            <person name="Barry K."/>
            <person name="Clum A."/>
            <person name="Na H."/>
            <person name="Ledsgaard L."/>
            <person name="Lin J."/>
            <person name="Lipzen A."/>
            <person name="Kuo A."/>
            <person name="Riley R."/>
            <person name="Mondo S."/>
            <person name="Labutti K."/>
            <person name="Haridas S."/>
            <person name="Pangalinan J."/>
            <person name="Salamov A.A."/>
            <person name="Simmons B.A."/>
            <person name="Magnuson J.K."/>
            <person name="Chen J."/>
            <person name="Drula E."/>
            <person name="Henrissat B."/>
            <person name="Wiebenga A."/>
            <person name="Lubbers R.J."/>
            <person name="Gomes A.C."/>
            <person name="Makela M.R."/>
            <person name="Stajich J."/>
            <person name="Grigoriev I.V."/>
            <person name="Mortensen U.H."/>
            <person name="De Vries R.P."/>
            <person name="Baker S.E."/>
            <person name="Andersen M.R."/>
        </authorList>
    </citation>
    <scope>NUCLEOTIDE SEQUENCE [LARGE SCALE GENOMIC DNA]</scope>
    <source>
        <strain evidence="3 4">CBS 123904</strain>
    </source>
</reference>
<dbReference type="InterPro" id="IPR011008">
    <property type="entry name" value="Dimeric_a/b-barrel"/>
</dbReference>
<protein>
    <submittedName>
        <fullName evidence="3">EthD domain-containing protein</fullName>
    </submittedName>
</protein>
<dbReference type="Gene3D" id="3.30.70.100">
    <property type="match status" value="1"/>
</dbReference>
<dbReference type="Proteomes" id="UP001610446">
    <property type="component" value="Unassembled WGS sequence"/>
</dbReference>
<proteinExistence type="inferred from homology"/>
<sequence>MPFKALLFATRKAGITPTEFKTHYETVHVPLVQSLSGEPGTLPISHKRTYLARPVAGEDNSFPAAVVVGSQEDFSYDCITEVTFEDEGAFKAFFAKRMEPGIKEVIDADEEKFLDSKKFKAVILGDVVETVF</sequence>
<organism evidence="3 4">
    <name type="scientific">Aspergillus pseudoustus</name>
    <dbReference type="NCBI Taxonomy" id="1810923"/>
    <lineage>
        <taxon>Eukaryota</taxon>
        <taxon>Fungi</taxon>
        <taxon>Dikarya</taxon>
        <taxon>Ascomycota</taxon>
        <taxon>Pezizomycotina</taxon>
        <taxon>Eurotiomycetes</taxon>
        <taxon>Eurotiomycetidae</taxon>
        <taxon>Eurotiales</taxon>
        <taxon>Aspergillaceae</taxon>
        <taxon>Aspergillus</taxon>
        <taxon>Aspergillus subgen. Nidulantes</taxon>
    </lineage>
</organism>
<keyword evidence="4" id="KW-1185">Reference proteome</keyword>
<accession>A0ABR4KFY6</accession>
<comment type="similarity">
    <text evidence="1">Belongs to the tpcK family.</text>
</comment>
<comment type="caution">
    <text evidence="3">The sequence shown here is derived from an EMBL/GenBank/DDBJ whole genome shotgun (WGS) entry which is preliminary data.</text>
</comment>
<evidence type="ECO:0000313" key="3">
    <source>
        <dbReference type="EMBL" id="KAL2851178.1"/>
    </source>
</evidence>
<evidence type="ECO:0000256" key="1">
    <source>
        <dbReference type="ARBA" id="ARBA00005986"/>
    </source>
</evidence>